<dbReference type="Proteomes" id="UP000626786">
    <property type="component" value="Unassembled WGS sequence"/>
</dbReference>
<gene>
    <name evidence="4" type="ORF">H9649_12680</name>
</gene>
<comment type="caution">
    <text evidence="4">The sequence shown here is derived from an EMBL/GenBank/DDBJ whole genome shotgun (WGS) entry which is preliminary data.</text>
</comment>
<keyword evidence="2" id="KW-1133">Transmembrane helix</keyword>
<proteinExistence type="predicted"/>
<sequence length="78" mass="8959">MLDKIAVKKRPVLYLLLLAFVSGMRFSEMIALKRKDFDFEKNLMTISKARGYSSNMGDGEQETKSIASERVIEINKKQ</sequence>
<feature type="transmembrane region" description="Helical" evidence="2">
    <location>
        <begin position="12"/>
        <end position="32"/>
    </location>
</feature>
<evidence type="ECO:0000313" key="5">
    <source>
        <dbReference type="Proteomes" id="UP000626786"/>
    </source>
</evidence>
<protein>
    <submittedName>
        <fullName evidence="4">Tyrosine-type recombinase/integrase</fullName>
    </submittedName>
</protein>
<dbReference type="InterPro" id="IPR011010">
    <property type="entry name" value="DNA_brk_join_enz"/>
</dbReference>
<name>A0ABR8UBM6_9BACL</name>
<feature type="domain" description="Tyr recombinase" evidence="3">
    <location>
        <begin position="1"/>
        <end position="78"/>
    </location>
</feature>
<dbReference type="PROSITE" id="PS51898">
    <property type="entry name" value="TYR_RECOMBINASE"/>
    <property type="match status" value="1"/>
</dbReference>
<evidence type="ECO:0000256" key="1">
    <source>
        <dbReference type="ARBA" id="ARBA00023172"/>
    </source>
</evidence>
<dbReference type="SUPFAM" id="SSF56349">
    <property type="entry name" value="DNA breaking-rejoining enzymes"/>
    <property type="match status" value="1"/>
</dbReference>
<keyword evidence="2" id="KW-0472">Membrane</keyword>
<dbReference type="InterPro" id="IPR013762">
    <property type="entry name" value="Integrase-like_cat_sf"/>
</dbReference>
<evidence type="ECO:0000256" key="2">
    <source>
        <dbReference type="SAM" id="Phobius"/>
    </source>
</evidence>
<dbReference type="Gene3D" id="1.10.443.10">
    <property type="entry name" value="Intergrase catalytic core"/>
    <property type="match status" value="1"/>
</dbReference>
<keyword evidence="5" id="KW-1185">Reference proteome</keyword>
<reference evidence="4 5" key="1">
    <citation type="submission" date="2020-08" db="EMBL/GenBank/DDBJ databases">
        <title>A Genomic Blueprint of the Chicken Gut Microbiome.</title>
        <authorList>
            <person name="Gilroy R."/>
            <person name="Ravi A."/>
            <person name="Getino M."/>
            <person name="Pursley I."/>
            <person name="Horton D.L."/>
            <person name="Alikhan N.-F."/>
            <person name="Baker D."/>
            <person name="Gharbi K."/>
            <person name="Hall N."/>
            <person name="Watson M."/>
            <person name="Adriaenssens E.M."/>
            <person name="Foster-Nyarko E."/>
            <person name="Jarju S."/>
            <person name="Secka A."/>
            <person name="Antonio M."/>
            <person name="Oren A."/>
            <person name="Chaudhuri R."/>
            <person name="La Ragione R.M."/>
            <person name="Hildebrand F."/>
            <person name="Pallen M.J."/>
        </authorList>
    </citation>
    <scope>NUCLEOTIDE SEQUENCE [LARGE SCALE GENOMIC DNA]</scope>
    <source>
        <strain evidence="4 5">Sa2YVA2</strain>
    </source>
</reference>
<dbReference type="InterPro" id="IPR002104">
    <property type="entry name" value="Integrase_catalytic"/>
</dbReference>
<dbReference type="EMBL" id="JACSQN010000011">
    <property type="protein sequence ID" value="MBD7985448.1"/>
    <property type="molecule type" value="Genomic_DNA"/>
</dbReference>
<keyword evidence="2" id="KW-0812">Transmembrane</keyword>
<accession>A0ABR8UBM6</accession>
<evidence type="ECO:0000313" key="4">
    <source>
        <dbReference type="EMBL" id="MBD7985448.1"/>
    </source>
</evidence>
<evidence type="ECO:0000259" key="3">
    <source>
        <dbReference type="PROSITE" id="PS51898"/>
    </source>
</evidence>
<organism evidence="4 5">
    <name type="scientific">Sporosarcina quadrami</name>
    <dbReference type="NCBI Taxonomy" id="2762234"/>
    <lineage>
        <taxon>Bacteria</taxon>
        <taxon>Bacillati</taxon>
        <taxon>Bacillota</taxon>
        <taxon>Bacilli</taxon>
        <taxon>Bacillales</taxon>
        <taxon>Caryophanaceae</taxon>
        <taxon>Sporosarcina</taxon>
    </lineage>
</organism>
<keyword evidence="1" id="KW-0233">DNA recombination</keyword>